<dbReference type="InterPro" id="IPR010393">
    <property type="entry name" value="DUF991_YecM-like"/>
</dbReference>
<organism evidence="1 2">
    <name type="scientific">Ferrimonas marina</name>
    <dbReference type="NCBI Taxonomy" id="299255"/>
    <lineage>
        <taxon>Bacteria</taxon>
        <taxon>Pseudomonadati</taxon>
        <taxon>Pseudomonadota</taxon>
        <taxon>Gammaproteobacteria</taxon>
        <taxon>Alteromonadales</taxon>
        <taxon>Ferrimonadaceae</taxon>
        <taxon>Ferrimonas</taxon>
    </lineage>
</organism>
<evidence type="ECO:0000313" key="1">
    <source>
        <dbReference type="EMBL" id="SHG98028.1"/>
    </source>
</evidence>
<evidence type="ECO:0008006" key="3">
    <source>
        <dbReference type="Google" id="ProtNLM"/>
    </source>
</evidence>
<keyword evidence="2" id="KW-1185">Reference proteome</keyword>
<dbReference type="EMBL" id="FQXG01000001">
    <property type="protein sequence ID" value="SHG98028.1"/>
    <property type="molecule type" value="Genomic_DNA"/>
</dbReference>
<dbReference type="Pfam" id="PF06185">
    <property type="entry name" value="YecM"/>
    <property type="match status" value="1"/>
</dbReference>
<dbReference type="PANTHER" id="PTHR37519">
    <property type="match status" value="1"/>
</dbReference>
<sequence length="186" mass="20806">MTYQELMDSLPDFAQRVGQLADRLGLVRARLVADHIAVRFTERSDADAIRAKLLENGTLLSEKEINGRPILLIQLNTPIQVGPWAIDLVELPYPDGRKRPDGWEHVELVLPSEAENEEQMLAAVRQIPAVIAKWPVLNDGTLGIEIKTSCPKGDNEPYPNPTVAFKHQGLTVKVHPRDIREVLGLR</sequence>
<dbReference type="AlphaFoldDB" id="A0A1M5P8D5"/>
<dbReference type="STRING" id="299255.SAMN02745129_1327"/>
<dbReference type="RefSeq" id="WP_067658764.1">
    <property type="nucleotide sequence ID" value="NZ_FQXG01000001.1"/>
</dbReference>
<accession>A0A1M5P8D5</accession>
<name>A0A1M5P8D5_9GAMM</name>
<dbReference type="SUPFAM" id="SSF54593">
    <property type="entry name" value="Glyoxalase/Bleomycin resistance protein/Dihydroxybiphenyl dioxygenase"/>
    <property type="match status" value="1"/>
</dbReference>
<reference evidence="1 2" key="1">
    <citation type="submission" date="2016-11" db="EMBL/GenBank/DDBJ databases">
        <authorList>
            <person name="Jaros S."/>
            <person name="Januszkiewicz K."/>
            <person name="Wedrychowicz H."/>
        </authorList>
    </citation>
    <scope>NUCLEOTIDE SEQUENCE [LARGE SCALE GENOMIC DNA]</scope>
    <source>
        <strain evidence="1 2">DSM 16917</strain>
    </source>
</reference>
<dbReference type="PANTHER" id="PTHR37519:SF1">
    <property type="entry name" value="DIHYDROXYBIPHENYL DIOXYGENASE DOMAIN-CONTAINING PROTEIN"/>
    <property type="match status" value="1"/>
</dbReference>
<proteinExistence type="predicted"/>
<dbReference type="Gene3D" id="3.10.180.10">
    <property type="entry name" value="2,3-Dihydroxybiphenyl 1,2-Dioxygenase, domain 1"/>
    <property type="match status" value="1"/>
</dbReference>
<evidence type="ECO:0000313" key="2">
    <source>
        <dbReference type="Proteomes" id="UP000184268"/>
    </source>
</evidence>
<gene>
    <name evidence="1" type="ORF">SAMN02745129_1327</name>
</gene>
<dbReference type="OrthoDB" id="5689462at2"/>
<dbReference type="InterPro" id="IPR029068">
    <property type="entry name" value="Glyas_Bleomycin-R_OHBP_Dase"/>
</dbReference>
<dbReference type="GO" id="GO:0005829">
    <property type="term" value="C:cytosol"/>
    <property type="evidence" value="ECO:0007669"/>
    <property type="project" value="TreeGrafter"/>
</dbReference>
<dbReference type="Proteomes" id="UP000184268">
    <property type="component" value="Unassembled WGS sequence"/>
</dbReference>
<protein>
    <recommendedName>
        <fullName evidence="3">VOC family protein</fullName>
    </recommendedName>
</protein>